<evidence type="ECO:0000256" key="1">
    <source>
        <dbReference type="SAM" id="MobiDB-lite"/>
    </source>
</evidence>
<feature type="compositionally biased region" description="Basic and acidic residues" evidence="1">
    <location>
        <begin position="125"/>
        <end position="134"/>
    </location>
</feature>
<reference evidence="2 3" key="1">
    <citation type="submission" date="2024-02" db="EMBL/GenBank/DDBJ databases">
        <authorList>
            <person name="Chen Y."/>
            <person name="Shah S."/>
            <person name="Dougan E. K."/>
            <person name="Thang M."/>
            <person name="Chan C."/>
        </authorList>
    </citation>
    <scope>NUCLEOTIDE SEQUENCE [LARGE SCALE GENOMIC DNA]</scope>
</reference>
<feature type="compositionally biased region" description="Pro residues" evidence="1">
    <location>
        <begin position="156"/>
        <end position="166"/>
    </location>
</feature>
<gene>
    <name evidence="2" type="ORF">CCMP2556_LOCUS55558</name>
</gene>
<organism evidence="2 3">
    <name type="scientific">Durusdinium trenchii</name>
    <dbReference type="NCBI Taxonomy" id="1381693"/>
    <lineage>
        <taxon>Eukaryota</taxon>
        <taxon>Sar</taxon>
        <taxon>Alveolata</taxon>
        <taxon>Dinophyceae</taxon>
        <taxon>Suessiales</taxon>
        <taxon>Symbiodiniaceae</taxon>
        <taxon>Durusdinium</taxon>
    </lineage>
</organism>
<sequence length="224" mass="22663">MLTHVDTKAPPSYSPEVAAGCPAGDHAAFSDKMNDSGVGAAGTGAGAPIAKPAKAPPKMEVEPKQAEDHEPPATPKQNAKEPDVSQEAEASPPPMPAPSAEPASLAAAAAAMAQRRMSRAAQAKAEPKKSEAEPAKASAAAPAVPKAVHQKEEEPAPAPQAAPPAPVLFGPAESTAPKARMPPPAPKAKAKASTPLSPEAALKLRRSVVAQVQDDDVQSDVSDF</sequence>
<evidence type="ECO:0000313" key="3">
    <source>
        <dbReference type="Proteomes" id="UP001642484"/>
    </source>
</evidence>
<protein>
    <submittedName>
        <fullName evidence="2">Uncharacterized protein</fullName>
    </submittedName>
</protein>
<accession>A0ABP0T227</accession>
<feature type="compositionally biased region" description="Basic and acidic residues" evidence="1">
    <location>
        <begin position="57"/>
        <end position="71"/>
    </location>
</feature>
<dbReference type="EMBL" id="CAXAMN010029027">
    <property type="protein sequence ID" value="CAK9118484.1"/>
    <property type="molecule type" value="Genomic_DNA"/>
</dbReference>
<name>A0ABP0T227_9DINO</name>
<feature type="compositionally biased region" description="Low complexity" evidence="1">
    <location>
        <begin position="135"/>
        <end position="147"/>
    </location>
</feature>
<comment type="caution">
    <text evidence="2">The sequence shown here is derived from an EMBL/GenBank/DDBJ whole genome shotgun (WGS) entry which is preliminary data.</text>
</comment>
<keyword evidence="3" id="KW-1185">Reference proteome</keyword>
<dbReference type="Proteomes" id="UP001642484">
    <property type="component" value="Unassembled WGS sequence"/>
</dbReference>
<evidence type="ECO:0000313" key="2">
    <source>
        <dbReference type="EMBL" id="CAK9118484.1"/>
    </source>
</evidence>
<feature type="compositionally biased region" description="Low complexity" evidence="1">
    <location>
        <begin position="46"/>
        <end position="56"/>
    </location>
</feature>
<proteinExistence type="predicted"/>
<feature type="compositionally biased region" description="Low complexity" evidence="1">
    <location>
        <begin position="100"/>
        <end position="124"/>
    </location>
</feature>
<feature type="region of interest" description="Disordered" evidence="1">
    <location>
        <begin position="1"/>
        <end position="199"/>
    </location>
</feature>